<keyword evidence="1" id="KW-0175">Coiled coil</keyword>
<feature type="region of interest" description="Disordered" evidence="2">
    <location>
        <begin position="1"/>
        <end position="42"/>
    </location>
</feature>
<reference evidence="3 4" key="1">
    <citation type="journal article" date="2018" name="PLoS Pathog.">
        <title>Evolution of structural diversity of trichothecenes, a family of toxins produced by plant pathogenic and entomopathogenic fungi.</title>
        <authorList>
            <person name="Proctor R.H."/>
            <person name="McCormick S.P."/>
            <person name="Kim H.S."/>
            <person name="Cardoza R.E."/>
            <person name="Stanley A.M."/>
            <person name="Lindo L."/>
            <person name="Kelly A."/>
            <person name="Brown D.W."/>
            <person name="Lee T."/>
            <person name="Vaughan M.M."/>
            <person name="Alexander N.J."/>
            <person name="Busman M."/>
            <person name="Gutierrez S."/>
        </authorList>
    </citation>
    <scope>NUCLEOTIDE SEQUENCE [LARGE SCALE GENOMIC DNA]</scope>
    <source>
        <strain evidence="3 4">IBT 40837</strain>
    </source>
</reference>
<sequence>MGSDVPVNGKAGSSAIASGDDMGATKKDAGYEETQSDFRKSPNAFPNLSDGISILLHVNETLLPGFDRKHIRCVAQSNSPGLRVEAQAAGAALLMMKLSVQIGHLWYPFAIVAVPMERIKVPPTANVLNTSDTVTMQTMFTIPNTLSTPSPFLDPTFDSGVVVLSPNGSRYLKSEPDMERTAPKSVVRPMALQVVRITIAAKVSDLLIGYPPPFWRQILRQQPSVQTIATDIRTLFTSMNKDDQVSFWLSFPIHPGWESDWRVFLGDKKDEVSPEQPLTDKGVFQSHLLPFPGSEWAPAASDLQEYGMAATGSPTAYLMFVNLNGIGEILPGIGARVKVHLNVGQGYHLLPRQSLTTLQIRKLAGELQLAIKKAESEAQNAIADAQARLDKTRKKKANGKEITDQEAIVEQMRVELRIKSTAKILSPFIHKISDETKGKHPNEAKCAQRWADALRAAVQFGTRNDEDEEIHIKRLANWIQCQGVALRRPKPADDGEPYMGHRLNLPYSVRADAALFYIEVPKQPNWPHGFKRPPMEIDIPKRPLPTDLQLFLANAFKKRDDVKLARIEDSSDAQSIEEACFGIYAMNLGDPNSVAGAWWNSVLETK</sequence>
<gene>
    <name evidence="3" type="ORF">TARUN_5955</name>
</gene>
<dbReference type="AlphaFoldDB" id="A0A395NK80"/>
<dbReference type="Proteomes" id="UP000266272">
    <property type="component" value="Unassembled WGS sequence"/>
</dbReference>
<evidence type="ECO:0000313" key="4">
    <source>
        <dbReference type="Proteomes" id="UP000266272"/>
    </source>
</evidence>
<feature type="compositionally biased region" description="Basic and acidic residues" evidence="2">
    <location>
        <begin position="23"/>
        <end position="40"/>
    </location>
</feature>
<comment type="caution">
    <text evidence="3">The sequence shown here is derived from an EMBL/GenBank/DDBJ whole genome shotgun (WGS) entry which is preliminary data.</text>
</comment>
<dbReference type="EMBL" id="PXOA01000363">
    <property type="protein sequence ID" value="RFU76291.1"/>
    <property type="molecule type" value="Genomic_DNA"/>
</dbReference>
<dbReference type="OrthoDB" id="4880414at2759"/>
<keyword evidence="4" id="KW-1185">Reference proteome</keyword>
<protein>
    <submittedName>
        <fullName evidence="3">Uncharacterized protein</fullName>
    </submittedName>
</protein>
<evidence type="ECO:0000256" key="2">
    <source>
        <dbReference type="SAM" id="MobiDB-lite"/>
    </source>
</evidence>
<evidence type="ECO:0000313" key="3">
    <source>
        <dbReference type="EMBL" id="RFU76291.1"/>
    </source>
</evidence>
<organism evidence="3 4">
    <name type="scientific">Trichoderma arundinaceum</name>
    <dbReference type="NCBI Taxonomy" id="490622"/>
    <lineage>
        <taxon>Eukaryota</taxon>
        <taxon>Fungi</taxon>
        <taxon>Dikarya</taxon>
        <taxon>Ascomycota</taxon>
        <taxon>Pezizomycotina</taxon>
        <taxon>Sordariomycetes</taxon>
        <taxon>Hypocreomycetidae</taxon>
        <taxon>Hypocreales</taxon>
        <taxon>Hypocreaceae</taxon>
        <taxon>Trichoderma</taxon>
    </lineage>
</organism>
<evidence type="ECO:0000256" key="1">
    <source>
        <dbReference type="SAM" id="Coils"/>
    </source>
</evidence>
<name>A0A395NK80_TRIAR</name>
<proteinExistence type="predicted"/>
<dbReference type="STRING" id="490622.A0A395NK80"/>
<feature type="coiled-coil region" evidence="1">
    <location>
        <begin position="364"/>
        <end position="395"/>
    </location>
</feature>
<accession>A0A395NK80</accession>